<dbReference type="SUPFAM" id="SSF53850">
    <property type="entry name" value="Periplasmic binding protein-like II"/>
    <property type="match status" value="1"/>
</dbReference>
<dbReference type="Gene3D" id="3.40.190.10">
    <property type="entry name" value="Periplasmic binding protein-like II"/>
    <property type="match status" value="2"/>
</dbReference>
<gene>
    <name evidence="7" type="ORF">F971_03170</name>
</gene>
<comment type="similarity">
    <text evidence="1">Belongs to the bacterial solute-binding protein ModA family.</text>
</comment>
<evidence type="ECO:0000256" key="4">
    <source>
        <dbReference type="ARBA" id="ARBA00022729"/>
    </source>
</evidence>
<keyword evidence="3 6" id="KW-0479">Metal-binding</keyword>
<keyword evidence="2 6" id="KW-0500">Molybdenum</keyword>
<feature type="binding site" evidence="6">
    <location>
        <position position="169"/>
    </location>
    <ligand>
        <name>molybdate</name>
        <dbReference type="ChEBI" id="CHEBI:36264"/>
    </ligand>
</feature>
<dbReference type="AlphaFoldDB" id="N8W342"/>
<dbReference type="PANTHER" id="PTHR30632">
    <property type="entry name" value="MOLYBDATE-BINDING PERIPLASMIC PROTEIN"/>
    <property type="match status" value="1"/>
</dbReference>
<feature type="binding site" evidence="6">
    <location>
        <position position="187"/>
    </location>
    <ligand>
        <name>molybdate</name>
        <dbReference type="ChEBI" id="CHEBI:36264"/>
    </ligand>
</feature>
<dbReference type="HOGENOM" id="CLU_065520_3_0_6"/>
<dbReference type="PIRSF" id="PIRSF004846">
    <property type="entry name" value="ModA"/>
    <property type="match status" value="1"/>
</dbReference>
<dbReference type="EMBL" id="APPC01000020">
    <property type="protein sequence ID" value="ENU91263.1"/>
    <property type="molecule type" value="Genomic_DNA"/>
</dbReference>
<dbReference type="Proteomes" id="UP000013049">
    <property type="component" value="Unassembled WGS sequence"/>
</dbReference>
<evidence type="ECO:0000313" key="8">
    <source>
        <dbReference type="Proteomes" id="UP000013049"/>
    </source>
</evidence>
<dbReference type="PANTHER" id="PTHR30632:SF17">
    <property type="entry name" value="MOLYBDATE-BINDING PROTEIN MODA"/>
    <property type="match status" value="1"/>
</dbReference>
<evidence type="ECO:0000256" key="5">
    <source>
        <dbReference type="ARBA" id="ARBA00062515"/>
    </source>
</evidence>
<reference evidence="7 8" key="1">
    <citation type="submission" date="2013-02" db="EMBL/GenBank/DDBJ databases">
        <title>The Genome Sequence of Acinetobacter sp. NIPH 758.</title>
        <authorList>
            <consortium name="The Broad Institute Genome Sequencing Platform"/>
            <consortium name="The Broad Institute Genome Sequencing Center for Infectious Disease"/>
            <person name="Cerqueira G."/>
            <person name="Feldgarden M."/>
            <person name="Courvalin P."/>
            <person name="Perichon B."/>
            <person name="Grillot-Courvalin C."/>
            <person name="Clermont D."/>
            <person name="Rocha E."/>
            <person name="Yoon E.-J."/>
            <person name="Nemec A."/>
            <person name="Walker B."/>
            <person name="Young S.K."/>
            <person name="Zeng Q."/>
            <person name="Gargeya S."/>
            <person name="Fitzgerald M."/>
            <person name="Haas B."/>
            <person name="Abouelleil A."/>
            <person name="Alvarado L."/>
            <person name="Arachchi H.M."/>
            <person name="Berlin A.M."/>
            <person name="Chapman S.B."/>
            <person name="Dewar J."/>
            <person name="Goldberg J."/>
            <person name="Griggs A."/>
            <person name="Gujja S."/>
            <person name="Hansen M."/>
            <person name="Howarth C."/>
            <person name="Imamovic A."/>
            <person name="Larimer J."/>
            <person name="McCowan C."/>
            <person name="Murphy C."/>
            <person name="Neiman D."/>
            <person name="Pearson M."/>
            <person name="Priest M."/>
            <person name="Roberts A."/>
            <person name="Saif S."/>
            <person name="Shea T."/>
            <person name="Sisk P."/>
            <person name="Sykes S."/>
            <person name="Wortman J."/>
            <person name="Nusbaum C."/>
            <person name="Birren B."/>
        </authorList>
    </citation>
    <scope>NUCLEOTIDE SEQUENCE [LARGE SCALE GENOMIC DNA]</scope>
    <source>
        <strain evidence="7 8">NIPH 758</strain>
    </source>
</reference>
<dbReference type="GO" id="GO:0015689">
    <property type="term" value="P:molybdate ion transport"/>
    <property type="evidence" value="ECO:0007669"/>
    <property type="project" value="InterPro"/>
</dbReference>
<dbReference type="RefSeq" id="WP_004773062.1">
    <property type="nucleotide sequence ID" value="NZ_KB849357.1"/>
</dbReference>
<name>N8W342_9GAMM</name>
<feature type="binding site" evidence="6">
    <location>
        <position position="58"/>
    </location>
    <ligand>
        <name>molybdate</name>
        <dbReference type="ChEBI" id="CHEBI:36264"/>
    </ligand>
</feature>
<comment type="subunit">
    <text evidence="5">The complex is composed of two ATP-binding proteins (ModC), two transmembrane proteins (ModB) and a solute-binding protein (ModA).</text>
</comment>
<accession>N8W342</accession>
<dbReference type="InterPro" id="IPR005950">
    <property type="entry name" value="ModA"/>
</dbReference>
<keyword evidence="4" id="KW-0732">Signal</keyword>
<dbReference type="CDD" id="cd13536">
    <property type="entry name" value="PBP2_EcModA"/>
    <property type="match status" value="1"/>
</dbReference>
<dbReference type="GO" id="GO:1901359">
    <property type="term" value="F:tungstate binding"/>
    <property type="evidence" value="ECO:0007669"/>
    <property type="project" value="UniProtKB-ARBA"/>
</dbReference>
<evidence type="ECO:0000256" key="1">
    <source>
        <dbReference type="ARBA" id="ARBA00009175"/>
    </source>
</evidence>
<dbReference type="NCBIfam" id="NF007958">
    <property type="entry name" value="PRK10677.1"/>
    <property type="match status" value="1"/>
</dbReference>
<proteinExistence type="inferred from homology"/>
<dbReference type="eggNOG" id="COG0725">
    <property type="taxonomic scope" value="Bacteria"/>
</dbReference>
<dbReference type="Pfam" id="PF13531">
    <property type="entry name" value="SBP_bac_11"/>
    <property type="match status" value="1"/>
</dbReference>
<sequence length="251" mass="27986">MKRVLLSLGMCVMSHGHAQDQDNVTVYAAASLTNVLAEINQQYKKQNNINIKTSYAGSSTLAKQIEAGAPANLFISADVQWMNYLQNKKIINGNDRINLLGNRLVLISPKDRVYHFQMNKSFDPLKAFNGKICTGNTLSVPVGKYAKQALTNLNWWAKLKPSLVETEDVRAALNFVMQRECSVGIVYATDALITNKVSVIAEFPKSTYSPIIYPMGIVNKNAATIKYYQYLQSDEAEAIFKKFGFSILNNT</sequence>
<evidence type="ECO:0000313" key="7">
    <source>
        <dbReference type="EMBL" id="ENU91263.1"/>
    </source>
</evidence>
<feature type="binding site" evidence="6">
    <location>
        <position position="31"/>
    </location>
    <ligand>
        <name>molybdate</name>
        <dbReference type="ChEBI" id="CHEBI:36264"/>
    </ligand>
</feature>
<dbReference type="GO" id="GO:0030288">
    <property type="term" value="C:outer membrane-bounded periplasmic space"/>
    <property type="evidence" value="ECO:0007669"/>
    <property type="project" value="TreeGrafter"/>
</dbReference>
<dbReference type="NCBIfam" id="TIGR01256">
    <property type="entry name" value="modA"/>
    <property type="match status" value="1"/>
</dbReference>
<dbReference type="PATRIC" id="fig|1217712.3.peg.3059"/>
<dbReference type="GO" id="GO:0046872">
    <property type="term" value="F:metal ion binding"/>
    <property type="evidence" value="ECO:0007669"/>
    <property type="project" value="UniProtKB-KW"/>
</dbReference>
<evidence type="ECO:0000256" key="2">
    <source>
        <dbReference type="ARBA" id="ARBA00022505"/>
    </source>
</evidence>
<dbReference type="InterPro" id="IPR050682">
    <property type="entry name" value="ModA/WtpA"/>
</dbReference>
<organism evidence="7 8">
    <name type="scientific">Acinetobacter vivianii</name>
    <dbReference type="NCBI Taxonomy" id="1776742"/>
    <lineage>
        <taxon>Bacteria</taxon>
        <taxon>Pseudomonadati</taxon>
        <taxon>Pseudomonadota</taxon>
        <taxon>Gammaproteobacteria</taxon>
        <taxon>Moraxellales</taxon>
        <taxon>Moraxellaceae</taxon>
        <taxon>Acinetobacter</taxon>
    </lineage>
</organism>
<dbReference type="GO" id="GO:0030973">
    <property type="term" value="F:molybdate ion binding"/>
    <property type="evidence" value="ECO:0007669"/>
    <property type="project" value="TreeGrafter"/>
</dbReference>
<protein>
    <submittedName>
        <fullName evidence="7">Molybdate ABC transporter, periplasmic molybdate-binding protein</fullName>
    </submittedName>
</protein>
<evidence type="ECO:0000256" key="3">
    <source>
        <dbReference type="ARBA" id="ARBA00022723"/>
    </source>
</evidence>
<comment type="caution">
    <text evidence="7">The sequence shown here is derived from an EMBL/GenBank/DDBJ whole genome shotgun (WGS) entry which is preliminary data.</text>
</comment>
<dbReference type="FunFam" id="3.40.190.10:FF:000035">
    <property type="entry name" value="Molybdate ABC transporter substrate-binding protein"/>
    <property type="match status" value="1"/>
</dbReference>
<evidence type="ECO:0000256" key="6">
    <source>
        <dbReference type="PIRSR" id="PIRSR004846-1"/>
    </source>
</evidence>